<protein>
    <recommendedName>
        <fullName evidence="6">ADP-dependent (S)-NAD(P)H-hydrate dehydratase</fullName>
        <ecNumber evidence="6">4.2.1.136</ecNumber>
    </recommendedName>
    <alternativeName>
        <fullName evidence="6">ADP-dependent NAD(P)HX dehydratase</fullName>
    </alternativeName>
</protein>
<evidence type="ECO:0000256" key="3">
    <source>
        <dbReference type="ARBA" id="ARBA00022857"/>
    </source>
</evidence>
<dbReference type="Gene3D" id="3.40.1190.20">
    <property type="match status" value="1"/>
</dbReference>
<comment type="catalytic activity">
    <reaction evidence="6">
        <text>(6S)-NADPHX + ADP = AMP + phosphate + NADPH + H(+)</text>
        <dbReference type="Rhea" id="RHEA:32235"/>
        <dbReference type="ChEBI" id="CHEBI:15378"/>
        <dbReference type="ChEBI" id="CHEBI:43474"/>
        <dbReference type="ChEBI" id="CHEBI:57783"/>
        <dbReference type="ChEBI" id="CHEBI:64076"/>
        <dbReference type="ChEBI" id="CHEBI:456215"/>
        <dbReference type="ChEBI" id="CHEBI:456216"/>
        <dbReference type="EC" id="4.2.1.136"/>
    </reaction>
</comment>
<feature type="binding site" evidence="6">
    <location>
        <begin position="189"/>
        <end position="193"/>
    </location>
    <ligand>
        <name>AMP</name>
        <dbReference type="ChEBI" id="CHEBI:456215"/>
    </ligand>
</feature>
<dbReference type="InterPro" id="IPR029056">
    <property type="entry name" value="Ribokinase-like"/>
</dbReference>
<dbReference type="GO" id="GO:0052855">
    <property type="term" value="F:ADP-dependent NAD(P)H-hydrate dehydratase activity"/>
    <property type="evidence" value="ECO:0007669"/>
    <property type="project" value="UniProtKB-UniRule"/>
</dbReference>
<dbReference type="InterPro" id="IPR017953">
    <property type="entry name" value="Carbohydrate_kinase_pred_CS"/>
</dbReference>
<evidence type="ECO:0000256" key="5">
    <source>
        <dbReference type="ARBA" id="ARBA00023239"/>
    </source>
</evidence>
<dbReference type="EMBL" id="CP067393">
    <property type="protein sequence ID" value="QQP85420.1"/>
    <property type="molecule type" value="Genomic_DNA"/>
</dbReference>
<evidence type="ECO:0000256" key="4">
    <source>
        <dbReference type="ARBA" id="ARBA00023027"/>
    </source>
</evidence>
<keyword evidence="10" id="KW-1185">Reference proteome</keyword>
<feature type="binding site" evidence="6">
    <location>
        <position position="105"/>
    </location>
    <ligand>
        <name>(6S)-NADPHX</name>
        <dbReference type="ChEBI" id="CHEBI:64076"/>
    </ligand>
</feature>
<keyword evidence="3 6" id="KW-0521">NADP</keyword>
<accession>A0A974NF23</accession>
<reference evidence="9 10" key="1">
    <citation type="submission" date="2021-01" db="EMBL/GenBank/DDBJ databases">
        <title>Entomomonas sp. F2A isolated from a house cricket (Acheta domesticus).</title>
        <authorList>
            <person name="Spergser J."/>
            <person name="Busse H.-J."/>
        </authorList>
    </citation>
    <scope>NUCLEOTIDE SEQUENCE [LARGE SCALE GENOMIC DNA]</scope>
    <source>
        <strain evidence="9 10">F2A</strain>
    </source>
</reference>
<evidence type="ECO:0000256" key="6">
    <source>
        <dbReference type="HAMAP-Rule" id="MF_01965"/>
    </source>
</evidence>
<feature type="binding site" evidence="6">
    <location>
        <position position="152"/>
    </location>
    <ligand>
        <name>(6S)-NADPHX</name>
        <dbReference type="ChEBI" id="CHEBI:64076"/>
    </ligand>
</feature>
<comment type="cofactor">
    <cofactor evidence="6">
        <name>Mg(2+)</name>
        <dbReference type="ChEBI" id="CHEBI:18420"/>
    </cofactor>
</comment>
<dbReference type="GO" id="GO:0046496">
    <property type="term" value="P:nicotinamide nucleotide metabolic process"/>
    <property type="evidence" value="ECO:0007669"/>
    <property type="project" value="UniProtKB-UniRule"/>
</dbReference>
<dbReference type="CDD" id="cd01171">
    <property type="entry name" value="YXKO-related"/>
    <property type="match status" value="1"/>
</dbReference>
<dbReference type="PANTHER" id="PTHR12592:SF0">
    <property type="entry name" value="ATP-DEPENDENT (S)-NAD(P)H-HYDRATE DEHYDRATASE"/>
    <property type="match status" value="1"/>
</dbReference>
<feature type="binding site" evidence="6">
    <location>
        <position position="218"/>
    </location>
    <ligand>
        <name>AMP</name>
        <dbReference type="ChEBI" id="CHEBI:456215"/>
    </ligand>
</feature>
<dbReference type="GO" id="GO:0110051">
    <property type="term" value="P:metabolite repair"/>
    <property type="evidence" value="ECO:0007669"/>
    <property type="project" value="TreeGrafter"/>
</dbReference>
<evidence type="ECO:0000256" key="7">
    <source>
        <dbReference type="SAM" id="MobiDB-lite"/>
    </source>
</evidence>
<dbReference type="NCBIfam" id="TIGR00196">
    <property type="entry name" value="yjeF_cterm"/>
    <property type="match status" value="1"/>
</dbReference>
<gene>
    <name evidence="6" type="primary">nnrD</name>
    <name evidence="9" type="ORF">JHT90_13730</name>
</gene>
<organism evidence="9 10">
    <name type="scientific">Entomomonas asaccharolytica</name>
    <dbReference type="NCBI Taxonomy" id="2785331"/>
    <lineage>
        <taxon>Bacteria</taxon>
        <taxon>Pseudomonadati</taxon>
        <taxon>Pseudomonadota</taxon>
        <taxon>Gammaproteobacteria</taxon>
        <taxon>Pseudomonadales</taxon>
        <taxon>Pseudomonadaceae</taxon>
        <taxon>Entomomonas</taxon>
    </lineage>
</organism>
<dbReference type="RefSeq" id="WP_201092007.1">
    <property type="nucleotide sequence ID" value="NZ_CP067393.1"/>
</dbReference>
<keyword evidence="5 6" id="KW-0456">Lyase</keyword>
<dbReference type="AlphaFoldDB" id="A0A974NF23"/>
<dbReference type="SUPFAM" id="SSF53613">
    <property type="entry name" value="Ribokinase-like"/>
    <property type="match status" value="1"/>
</dbReference>
<comment type="subunit">
    <text evidence="6">Homotetramer.</text>
</comment>
<feature type="region of interest" description="Disordered" evidence="7">
    <location>
        <begin position="1"/>
        <end position="21"/>
    </location>
</feature>
<keyword evidence="2 6" id="KW-0067">ATP-binding</keyword>
<dbReference type="Pfam" id="PF01256">
    <property type="entry name" value="Carb_kinase"/>
    <property type="match status" value="1"/>
</dbReference>
<dbReference type="EC" id="4.2.1.136" evidence="6"/>
<feature type="domain" description="YjeF C-terminal" evidence="8">
    <location>
        <begin position="9"/>
        <end position="276"/>
    </location>
</feature>
<dbReference type="GO" id="GO:0052856">
    <property type="term" value="F:NAD(P)HX epimerase activity"/>
    <property type="evidence" value="ECO:0007669"/>
    <property type="project" value="TreeGrafter"/>
</dbReference>
<dbReference type="PROSITE" id="PS51383">
    <property type="entry name" value="YJEF_C_3"/>
    <property type="match status" value="1"/>
</dbReference>
<keyword evidence="4 6" id="KW-0520">NAD</keyword>
<name>A0A974NF23_9GAMM</name>
<keyword evidence="1 6" id="KW-0547">Nucleotide-binding</keyword>
<dbReference type="KEGG" id="eaz:JHT90_13730"/>
<evidence type="ECO:0000313" key="9">
    <source>
        <dbReference type="EMBL" id="QQP85420.1"/>
    </source>
</evidence>
<dbReference type="PANTHER" id="PTHR12592">
    <property type="entry name" value="ATP-DEPENDENT (S)-NAD(P)H-HYDRATE DEHYDRATASE FAMILY MEMBER"/>
    <property type="match status" value="1"/>
</dbReference>
<feature type="binding site" evidence="6">
    <location>
        <position position="44"/>
    </location>
    <ligand>
        <name>(6S)-NADPHX</name>
        <dbReference type="ChEBI" id="CHEBI:64076"/>
    </ligand>
</feature>
<comment type="catalytic activity">
    <reaction evidence="6">
        <text>(6S)-NADHX + ADP = AMP + phosphate + NADH + H(+)</text>
        <dbReference type="Rhea" id="RHEA:32223"/>
        <dbReference type="ChEBI" id="CHEBI:15378"/>
        <dbReference type="ChEBI" id="CHEBI:43474"/>
        <dbReference type="ChEBI" id="CHEBI:57945"/>
        <dbReference type="ChEBI" id="CHEBI:64074"/>
        <dbReference type="ChEBI" id="CHEBI:456215"/>
        <dbReference type="ChEBI" id="CHEBI:456216"/>
        <dbReference type="EC" id="4.2.1.136"/>
    </reaction>
</comment>
<dbReference type="PROSITE" id="PS01050">
    <property type="entry name" value="YJEF_C_2"/>
    <property type="match status" value="1"/>
</dbReference>
<dbReference type="InterPro" id="IPR000631">
    <property type="entry name" value="CARKD"/>
</dbReference>
<comment type="function">
    <text evidence="6">Catalyzes the dehydration of the S-form of NAD(P)HX at the expense of ADP, which is converted to AMP. Together with NAD(P)HX epimerase, which catalyzes the epimerization of the S- and R-forms, the enzyme allows the repair of both epimers of NAD(P)HX, a damaged form of NAD(P)H that is a result of enzymatic or heat-dependent hydration.</text>
</comment>
<comment type="similarity">
    <text evidence="6">Belongs to the NnrD/CARKD family.</text>
</comment>
<sequence length="280" mass="29614">MTTPQPVILDKTTVPKLPPRPLDAHKGQFGHLLIIGGDHGTGGAPLLSAEMALRAGAGMVSMATRPEYICAVLARRPEIMCLGIHSANQLYSLTKKANVLVVGMGLGQSAWSQSLLSIVATIDKPQVWDADALNLLSQGKAKLPRDSIITPHLGEAARLLNCDIKTIQQDKVQAAIKIRQQYQCTVVLKGKGTLIAGLDNSLTLCEHGHPAMAGAGLGDVLAGLIGALLAQHLTATEAAQLAVWLHARAGEQLGKQGRGLLASDLFPVIRKLLEEHCPCL</sequence>
<evidence type="ECO:0000256" key="1">
    <source>
        <dbReference type="ARBA" id="ARBA00022741"/>
    </source>
</evidence>
<feature type="binding site" evidence="6">
    <location>
        <position position="219"/>
    </location>
    <ligand>
        <name>(6S)-NADPHX</name>
        <dbReference type="ChEBI" id="CHEBI:64076"/>
    </ligand>
</feature>
<proteinExistence type="inferred from homology"/>
<evidence type="ECO:0000256" key="2">
    <source>
        <dbReference type="ARBA" id="ARBA00022840"/>
    </source>
</evidence>
<dbReference type="Proteomes" id="UP000595278">
    <property type="component" value="Chromosome"/>
</dbReference>
<evidence type="ECO:0000259" key="8">
    <source>
        <dbReference type="PROSITE" id="PS51383"/>
    </source>
</evidence>
<dbReference type="HAMAP" id="MF_01965">
    <property type="entry name" value="NADHX_dehydratase"/>
    <property type="match status" value="1"/>
</dbReference>
<dbReference type="GO" id="GO:0005524">
    <property type="term" value="F:ATP binding"/>
    <property type="evidence" value="ECO:0007669"/>
    <property type="project" value="UniProtKB-KW"/>
</dbReference>
<evidence type="ECO:0000313" key="10">
    <source>
        <dbReference type="Proteomes" id="UP000595278"/>
    </source>
</evidence>